<feature type="transmembrane region" description="Helical" evidence="1">
    <location>
        <begin position="65"/>
        <end position="85"/>
    </location>
</feature>
<accession>X1F8J2</accession>
<keyword evidence="1" id="KW-0812">Transmembrane</keyword>
<sequence length="96" mass="11130">FAEHIYMGTTAGYYAYVNLRFYWDKGIVQMMQPGKLHFIIPVILGICIYARLYTPTRWVYRYPMAILMGSMLGVSIRTTVFSQIIDQFILGNLPPL</sequence>
<organism evidence="2">
    <name type="scientific">marine sediment metagenome</name>
    <dbReference type="NCBI Taxonomy" id="412755"/>
    <lineage>
        <taxon>unclassified sequences</taxon>
        <taxon>metagenomes</taxon>
        <taxon>ecological metagenomes</taxon>
    </lineage>
</organism>
<dbReference type="EMBL" id="BART01040397">
    <property type="protein sequence ID" value="GAH28880.1"/>
    <property type="molecule type" value="Genomic_DNA"/>
</dbReference>
<keyword evidence="1" id="KW-1133">Transmembrane helix</keyword>
<dbReference type="AlphaFoldDB" id="X1F8J2"/>
<keyword evidence="1" id="KW-0472">Membrane</keyword>
<protein>
    <submittedName>
        <fullName evidence="2">Uncharacterized protein</fullName>
    </submittedName>
</protein>
<reference evidence="2" key="1">
    <citation type="journal article" date="2014" name="Front. Microbiol.">
        <title>High frequency of phylogenetically diverse reductive dehalogenase-homologous genes in deep subseafloor sedimentary metagenomes.</title>
        <authorList>
            <person name="Kawai M."/>
            <person name="Futagami T."/>
            <person name="Toyoda A."/>
            <person name="Takaki Y."/>
            <person name="Nishi S."/>
            <person name="Hori S."/>
            <person name="Arai W."/>
            <person name="Tsubouchi T."/>
            <person name="Morono Y."/>
            <person name="Uchiyama I."/>
            <person name="Ito T."/>
            <person name="Fujiyama A."/>
            <person name="Inagaki F."/>
            <person name="Takami H."/>
        </authorList>
    </citation>
    <scope>NUCLEOTIDE SEQUENCE</scope>
    <source>
        <strain evidence="2">Expedition CK06-06</strain>
    </source>
</reference>
<feature type="transmembrane region" description="Helical" evidence="1">
    <location>
        <begin position="36"/>
        <end position="53"/>
    </location>
</feature>
<feature type="non-terminal residue" evidence="2">
    <location>
        <position position="96"/>
    </location>
</feature>
<gene>
    <name evidence="2" type="ORF">S01H4_65780</name>
</gene>
<comment type="caution">
    <text evidence="2">The sequence shown here is derived from an EMBL/GenBank/DDBJ whole genome shotgun (WGS) entry which is preliminary data.</text>
</comment>
<feature type="non-terminal residue" evidence="2">
    <location>
        <position position="1"/>
    </location>
</feature>
<evidence type="ECO:0000256" key="1">
    <source>
        <dbReference type="SAM" id="Phobius"/>
    </source>
</evidence>
<name>X1F8J2_9ZZZZ</name>
<evidence type="ECO:0000313" key="2">
    <source>
        <dbReference type="EMBL" id="GAH28880.1"/>
    </source>
</evidence>
<proteinExistence type="predicted"/>